<dbReference type="GO" id="GO:0046872">
    <property type="term" value="F:metal ion binding"/>
    <property type="evidence" value="ECO:0007669"/>
    <property type="project" value="UniProtKB-KW"/>
</dbReference>
<accession>A0A380ZKA5</accession>
<dbReference type="InterPro" id="IPR036900">
    <property type="entry name" value="A-D-PHexomutase_C_sf"/>
</dbReference>
<dbReference type="PANTHER" id="PTHR22573">
    <property type="entry name" value="PHOSPHOHEXOMUTASE FAMILY MEMBER"/>
    <property type="match status" value="1"/>
</dbReference>
<dbReference type="Proteomes" id="UP000254950">
    <property type="component" value="Unassembled WGS sequence"/>
</dbReference>
<keyword evidence="1" id="KW-0479">Metal-binding</keyword>
<keyword evidence="3 4" id="KW-0413">Isomerase</keyword>
<keyword evidence="2" id="KW-0460">Magnesium</keyword>
<protein>
    <submittedName>
        <fullName evidence="4">Phosphoglucomutase</fullName>
        <ecNumber evidence="4">5.4.2.2</ecNumber>
    </submittedName>
</protein>
<dbReference type="GO" id="GO:0005829">
    <property type="term" value="C:cytosol"/>
    <property type="evidence" value="ECO:0007669"/>
    <property type="project" value="TreeGrafter"/>
</dbReference>
<reference evidence="4 5" key="1">
    <citation type="submission" date="2018-06" db="EMBL/GenBank/DDBJ databases">
        <authorList>
            <consortium name="Pathogen Informatics"/>
            <person name="Doyle S."/>
        </authorList>
    </citation>
    <scope>NUCLEOTIDE SEQUENCE [LARGE SCALE GENOMIC DNA]</scope>
    <source>
        <strain evidence="4 5">NCTC12862</strain>
    </source>
</reference>
<dbReference type="PANTHER" id="PTHR22573:SF2">
    <property type="entry name" value="PHOSPHOGLUCOMUTASE"/>
    <property type="match status" value="1"/>
</dbReference>
<evidence type="ECO:0000256" key="2">
    <source>
        <dbReference type="ARBA" id="ARBA00022842"/>
    </source>
</evidence>
<dbReference type="EMBL" id="UFTF01000001">
    <property type="protein sequence ID" value="SUV45456.1"/>
    <property type="molecule type" value="Genomic_DNA"/>
</dbReference>
<evidence type="ECO:0000313" key="4">
    <source>
        <dbReference type="EMBL" id="SUV45456.1"/>
    </source>
</evidence>
<dbReference type="Pfam" id="PF24947">
    <property type="entry name" value="PGM1_C_vert_fung"/>
    <property type="match status" value="1"/>
</dbReference>
<dbReference type="SUPFAM" id="SSF55957">
    <property type="entry name" value="Phosphoglucomutase, C-terminal domain"/>
    <property type="match status" value="1"/>
</dbReference>
<dbReference type="EC" id="5.4.2.2" evidence="4"/>
<dbReference type="GO" id="GO:0005975">
    <property type="term" value="P:carbohydrate metabolic process"/>
    <property type="evidence" value="ECO:0007669"/>
    <property type="project" value="InterPro"/>
</dbReference>
<sequence length="106" mass="12274">MFGALIYVENNSCSYKSILFWLNLLAVTGKTVGQIVQQHWHTYGRFYTSRYDYEEVEADKAYACIEQLRTHLPQAGTEIAGLRVKKADDFTYHDPIDQSICYRQGI</sequence>
<dbReference type="InterPro" id="IPR045244">
    <property type="entry name" value="PGM"/>
</dbReference>
<gene>
    <name evidence="4" type="primary">pgm_1</name>
    <name evidence="4" type="ORF">NCTC12862_01194</name>
</gene>
<evidence type="ECO:0000256" key="1">
    <source>
        <dbReference type="ARBA" id="ARBA00022723"/>
    </source>
</evidence>
<evidence type="ECO:0000256" key="3">
    <source>
        <dbReference type="ARBA" id="ARBA00023235"/>
    </source>
</evidence>
<evidence type="ECO:0000313" key="5">
    <source>
        <dbReference type="Proteomes" id="UP000254950"/>
    </source>
</evidence>
<dbReference type="Gene3D" id="3.30.310.50">
    <property type="entry name" value="Alpha-D-phosphohexomutase, C-terminal domain"/>
    <property type="match status" value="1"/>
</dbReference>
<dbReference type="GO" id="GO:0004614">
    <property type="term" value="F:phosphoglucomutase activity"/>
    <property type="evidence" value="ECO:0007669"/>
    <property type="project" value="UniProtKB-EC"/>
</dbReference>
<organism evidence="4 5">
    <name type="scientific">Bartonella doshiae</name>
    <dbReference type="NCBI Taxonomy" id="33044"/>
    <lineage>
        <taxon>Bacteria</taxon>
        <taxon>Pseudomonadati</taxon>
        <taxon>Pseudomonadota</taxon>
        <taxon>Alphaproteobacteria</taxon>
        <taxon>Hyphomicrobiales</taxon>
        <taxon>Bartonellaceae</taxon>
        <taxon>Bartonella</taxon>
    </lineage>
</organism>
<dbReference type="AlphaFoldDB" id="A0A380ZKA5"/>
<name>A0A380ZKA5_BARDO</name>
<proteinExistence type="predicted"/>